<dbReference type="SMART" id="SM00895">
    <property type="entry name" value="FCD"/>
    <property type="match status" value="1"/>
</dbReference>
<sequence length="241" mass="25779">MSTPPTDGPDWRPVRRVRAHEEVLARIEEQIAAGRLKAGDRLPGERQLAESLGVSRASVREALRVLEAMGVLVSTTGRGPDAGAVLVGRPADALADILRLHVGLAHFSLHDIVETRRIVETWAARSAAEQAGPEHLARLRDAVSRMAGPGLTPDRFNQADADFHLALAEASGNTVVATLMHGLRDAVGRHAVEAVERLGWPESAAILRADHLRILAAVEGGRPDDAAAAVRDHLARSYPGH</sequence>
<reference evidence="5 6" key="1">
    <citation type="submission" date="2024-06" db="EMBL/GenBank/DDBJ databases">
        <title>The Natural Products Discovery Center: Release of the First 8490 Sequenced Strains for Exploring Actinobacteria Biosynthetic Diversity.</title>
        <authorList>
            <person name="Kalkreuter E."/>
            <person name="Kautsar S.A."/>
            <person name="Yang D."/>
            <person name="Bader C.D."/>
            <person name="Teijaro C.N."/>
            <person name="Fluegel L."/>
            <person name="Davis C.M."/>
            <person name="Simpson J.R."/>
            <person name="Lauterbach L."/>
            <person name="Steele A.D."/>
            <person name="Gui C."/>
            <person name="Meng S."/>
            <person name="Li G."/>
            <person name="Viehrig K."/>
            <person name="Ye F."/>
            <person name="Su P."/>
            <person name="Kiefer A.F."/>
            <person name="Nichols A."/>
            <person name="Cepeda A.J."/>
            <person name="Yan W."/>
            <person name="Fan B."/>
            <person name="Jiang Y."/>
            <person name="Adhikari A."/>
            <person name="Zheng C.-J."/>
            <person name="Schuster L."/>
            <person name="Cowan T.M."/>
            <person name="Smanski M.J."/>
            <person name="Chevrette M.G."/>
            <person name="De Carvalho L.P.S."/>
            <person name="Shen B."/>
        </authorList>
    </citation>
    <scope>NUCLEOTIDE SEQUENCE [LARGE SCALE GENOMIC DNA]</scope>
    <source>
        <strain evidence="5 6">NPDC048946</strain>
    </source>
</reference>
<dbReference type="InterPro" id="IPR008920">
    <property type="entry name" value="TF_FadR/GntR_C"/>
</dbReference>
<dbReference type="PRINTS" id="PR00035">
    <property type="entry name" value="HTHGNTR"/>
</dbReference>
<dbReference type="InterPro" id="IPR000524">
    <property type="entry name" value="Tscrpt_reg_HTH_GntR"/>
</dbReference>
<dbReference type="Pfam" id="PF07729">
    <property type="entry name" value="FCD"/>
    <property type="match status" value="1"/>
</dbReference>
<keyword evidence="1" id="KW-0805">Transcription regulation</keyword>
<evidence type="ECO:0000256" key="1">
    <source>
        <dbReference type="ARBA" id="ARBA00023015"/>
    </source>
</evidence>
<dbReference type="InterPro" id="IPR036388">
    <property type="entry name" value="WH-like_DNA-bd_sf"/>
</dbReference>
<dbReference type="PANTHER" id="PTHR43537">
    <property type="entry name" value="TRANSCRIPTIONAL REGULATOR, GNTR FAMILY"/>
    <property type="match status" value="1"/>
</dbReference>
<dbReference type="Gene3D" id="1.10.10.10">
    <property type="entry name" value="Winged helix-like DNA-binding domain superfamily/Winged helix DNA-binding domain"/>
    <property type="match status" value="1"/>
</dbReference>
<evidence type="ECO:0000313" key="5">
    <source>
        <dbReference type="EMBL" id="MEU8134192.1"/>
    </source>
</evidence>
<dbReference type="PROSITE" id="PS50949">
    <property type="entry name" value="HTH_GNTR"/>
    <property type="match status" value="1"/>
</dbReference>
<proteinExistence type="predicted"/>
<organism evidence="5 6">
    <name type="scientific">Streptodolium elevatio</name>
    <dbReference type="NCBI Taxonomy" id="3157996"/>
    <lineage>
        <taxon>Bacteria</taxon>
        <taxon>Bacillati</taxon>
        <taxon>Actinomycetota</taxon>
        <taxon>Actinomycetes</taxon>
        <taxon>Kitasatosporales</taxon>
        <taxon>Streptomycetaceae</taxon>
        <taxon>Streptodolium</taxon>
    </lineage>
</organism>
<name>A0ABV3DEM8_9ACTN</name>
<dbReference type="EMBL" id="JBEZFP010000023">
    <property type="protein sequence ID" value="MEU8134192.1"/>
    <property type="molecule type" value="Genomic_DNA"/>
</dbReference>
<dbReference type="PANTHER" id="PTHR43537:SF5">
    <property type="entry name" value="UXU OPERON TRANSCRIPTIONAL REGULATOR"/>
    <property type="match status" value="1"/>
</dbReference>
<accession>A0ABV3DEM8</accession>
<gene>
    <name evidence="5" type="ORF">AB0C36_11840</name>
</gene>
<feature type="domain" description="HTH gntR-type" evidence="4">
    <location>
        <begin position="17"/>
        <end position="85"/>
    </location>
</feature>
<dbReference type="InterPro" id="IPR036390">
    <property type="entry name" value="WH_DNA-bd_sf"/>
</dbReference>
<dbReference type="Proteomes" id="UP001551482">
    <property type="component" value="Unassembled WGS sequence"/>
</dbReference>
<dbReference type="SMART" id="SM00345">
    <property type="entry name" value="HTH_GNTR"/>
    <property type="match status" value="1"/>
</dbReference>
<keyword evidence="2" id="KW-0238">DNA-binding</keyword>
<dbReference type="SUPFAM" id="SSF46785">
    <property type="entry name" value="Winged helix' DNA-binding domain"/>
    <property type="match status" value="1"/>
</dbReference>
<dbReference type="SUPFAM" id="SSF48008">
    <property type="entry name" value="GntR ligand-binding domain-like"/>
    <property type="match status" value="1"/>
</dbReference>
<evidence type="ECO:0000256" key="2">
    <source>
        <dbReference type="ARBA" id="ARBA00023125"/>
    </source>
</evidence>
<dbReference type="Gene3D" id="1.20.120.530">
    <property type="entry name" value="GntR ligand-binding domain-like"/>
    <property type="match status" value="1"/>
</dbReference>
<dbReference type="CDD" id="cd07377">
    <property type="entry name" value="WHTH_GntR"/>
    <property type="match status" value="1"/>
</dbReference>
<keyword evidence="3" id="KW-0804">Transcription</keyword>
<dbReference type="Pfam" id="PF00392">
    <property type="entry name" value="GntR"/>
    <property type="match status" value="1"/>
</dbReference>
<protein>
    <submittedName>
        <fullName evidence="5">FadR/GntR family transcriptional regulator</fullName>
    </submittedName>
</protein>
<keyword evidence="6" id="KW-1185">Reference proteome</keyword>
<comment type="caution">
    <text evidence="5">The sequence shown here is derived from an EMBL/GenBank/DDBJ whole genome shotgun (WGS) entry which is preliminary data.</text>
</comment>
<evidence type="ECO:0000256" key="3">
    <source>
        <dbReference type="ARBA" id="ARBA00023163"/>
    </source>
</evidence>
<dbReference type="InterPro" id="IPR011711">
    <property type="entry name" value="GntR_C"/>
</dbReference>
<evidence type="ECO:0000313" key="6">
    <source>
        <dbReference type="Proteomes" id="UP001551482"/>
    </source>
</evidence>
<evidence type="ECO:0000259" key="4">
    <source>
        <dbReference type="PROSITE" id="PS50949"/>
    </source>
</evidence>
<dbReference type="RefSeq" id="WP_358352642.1">
    <property type="nucleotide sequence ID" value="NZ_JBEZFP010000023.1"/>
</dbReference>